<accession>A0A8D8P4N6</accession>
<dbReference type="EMBL" id="HBUE01320668">
    <property type="protein sequence ID" value="CAG6587963.1"/>
    <property type="molecule type" value="Transcribed_RNA"/>
</dbReference>
<sequence length="143" mass="14896">MCGPQDGAVCGWRGTRGRVVLVGGGSVEVAGEAERVEAAQAVAEKAHAEGDRAEEADGAVKVAGSRSRGEGACRSGVGSYAPTTSPSGHPAPDAAPATLHQPPAGADDRLPGRSADAALSCWWHFYTFECEFCWWLWHAVFCV</sequence>
<dbReference type="EMBL" id="HBUE01214158">
    <property type="protein sequence ID" value="CAG6535975.1"/>
    <property type="molecule type" value="Transcribed_RNA"/>
</dbReference>
<name>A0A8D8P4N6_CULPI</name>
<organism evidence="2">
    <name type="scientific">Culex pipiens</name>
    <name type="common">House mosquito</name>
    <dbReference type="NCBI Taxonomy" id="7175"/>
    <lineage>
        <taxon>Eukaryota</taxon>
        <taxon>Metazoa</taxon>
        <taxon>Ecdysozoa</taxon>
        <taxon>Arthropoda</taxon>
        <taxon>Hexapoda</taxon>
        <taxon>Insecta</taxon>
        <taxon>Pterygota</taxon>
        <taxon>Neoptera</taxon>
        <taxon>Endopterygota</taxon>
        <taxon>Diptera</taxon>
        <taxon>Nematocera</taxon>
        <taxon>Culicoidea</taxon>
        <taxon>Culicidae</taxon>
        <taxon>Culicinae</taxon>
        <taxon>Culicini</taxon>
        <taxon>Culex</taxon>
        <taxon>Culex</taxon>
    </lineage>
</organism>
<evidence type="ECO:0000256" key="1">
    <source>
        <dbReference type="SAM" id="MobiDB-lite"/>
    </source>
</evidence>
<protein>
    <submittedName>
        <fullName evidence="2">(northern house mosquito) hypothetical protein</fullName>
    </submittedName>
</protein>
<proteinExistence type="predicted"/>
<evidence type="ECO:0000313" key="2">
    <source>
        <dbReference type="EMBL" id="CAG6587963.1"/>
    </source>
</evidence>
<feature type="compositionally biased region" description="Basic and acidic residues" evidence="1">
    <location>
        <begin position="46"/>
        <end position="55"/>
    </location>
</feature>
<reference evidence="2" key="1">
    <citation type="submission" date="2021-05" db="EMBL/GenBank/DDBJ databases">
        <authorList>
            <person name="Alioto T."/>
            <person name="Alioto T."/>
            <person name="Gomez Garrido J."/>
        </authorList>
    </citation>
    <scope>NUCLEOTIDE SEQUENCE</scope>
</reference>
<dbReference type="AlphaFoldDB" id="A0A8D8P4N6"/>
<feature type="region of interest" description="Disordered" evidence="1">
    <location>
        <begin position="46"/>
        <end position="109"/>
    </location>
</feature>